<evidence type="ECO:0000313" key="11">
    <source>
        <dbReference type="Proteomes" id="UP000058613"/>
    </source>
</evidence>
<dbReference type="InterPro" id="IPR058533">
    <property type="entry name" value="Cation_efflux_TM"/>
</dbReference>
<dbReference type="EMBL" id="NCQP01000002">
    <property type="protein sequence ID" value="OWJ55195.1"/>
    <property type="molecule type" value="Genomic_DNA"/>
</dbReference>
<proteinExistence type="predicted"/>
<keyword evidence="5 7" id="KW-0472">Membrane</keyword>
<gene>
    <name evidence="10" type="ORF">Pdsh_03640</name>
    <name evidence="9" type="ORF">Pyrde_1975</name>
</gene>
<dbReference type="KEGG" id="pdl:Pyrde_1975"/>
<dbReference type="OrthoDB" id="15423at2157"/>
<dbReference type="Gene3D" id="1.20.1510.10">
    <property type="entry name" value="Cation efflux protein transmembrane domain"/>
    <property type="match status" value="1"/>
</dbReference>
<dbReference type="SUPFAM" id="SSF161111">
    <property type="entry name" value="Cation efflux protein transmembrane domain-like"/>
    <property type="match status" value="1"/>
</dbReference>
<evidence type="ECO:0000256" key="2">
    <source>
        <dbReference type="ARBA" id="ARBA00022448"/>
    </source>
</evidence>
<keyword evidence="2" id="KW-0813">Transport</keyword>
<dbReference type="Gene3D" id="3.30.70.1350">
    <property type="entry name" value="Cation efflux protein, cytoplasmic domain"/>
    <property type="match status" value="1"/>
</dbReference>
<sequence>MVRRLAVRKILTATGVLRSAYIVAIVSLALSLVGLLLYLHEPSDVILMESFVWLIEAMSFGGLALAFKVAASRTVVYRARYEILRLESLAVLIAAIIAVFVSLLVALRNLTSSHAEPTPVVLALYPLLSGVTSYLLERFSIRSLRRVGLDIVAVRMIAEKLKLDIVFEIGGGIAIVMSNLLGTVLPERLAAIAMGAYVIYGLLGIAREAAMHLIGVVSRNAYRSMAVKVEDTLRRASRYQRIRRLRVESYGTFREVEVWIEAPPGMTLGAAYRESMRIARQLVHEIPELLRALVVLVPERQPQRSQREKRYARRSRLPAQRRVNERRGRGSGRSSRPQREPQPHAHSRRRSDAAEPGAGQA</sequence>
<evidence type="ECO:0000256" key="5">
    <source>
        <dbReference type="ARBA" id="ARBA00023136"/>
    </source>
</evidence>
<evidence type="ECO:0000256" key="4">
    <source>
        <dbReference type="ARBA" id="ARBA00022989"/>
    </source>
</evidence>
<dbReference type="EMBL" id="CP013011">
    <property type="protein sequence ID" value="ALL02018.1"/>
    <property type="molecule type" value="Genomic_DNA"/>
</dbReference>
<evidence type="ECO:0000256" key="6">
    <source>
        <dbReference type="SAM" id="MobiDB-lite"/>
    </source>
</evidence>
<dbReference type="PANTHER" id="PTHR43840:SF30">
    <property type="entry name" value="TRANSPORT PROTEIN, HYPOTHETICAL"/>
    <property type="match status" value="1"/>
</dbReference>
<evidence type="ECO:0000313" key="10">
    <source>
        <dbReference type="EMBL" id="OWJ55195.1"/>
    </source>
</evidence>
<keyword evidence="12" id="KW-1185">Reference proteome</keyword>
<feature type="region of interest" description="Disordered" evidence="6">
    <location>
        <begin position="303"/>
        <end position="361"/>
    </location>
</feature>
<evidence type="ECO:0000256" key="1">
    <source>
        <dbReference type="ARBA" id="ARBA00004141"/>
    </source>
</evidence>
<evidence type="ECO:0000256" key="3">
    <source>
        <dbReference type="ARBA" id="ARBA00022692"/>
    </source>
</evidence>
<evidence type="ECO:0000259" key="8">
    <source>
        <dbReference type="Pfam" id="PF01545"/>
    </source>
</evidence>
<organism evidence="9 11">
    <name type="scientific">Pyrodictium delaneyi</name>
    <dbReference type="NCBI Taxonomy" id="1273541"/>
    <lineage>
        <taxon>Archaea</taxon>
        <taxon>Thermoproteota</taxon>
        <taxon>Thermoprotei</taxon>
        <taxon>Desulfurococcales</taxon>
        <taxon>Pyrodictiaceae</taxon>
        <taxon>Pyrodictium</taxon>
    </lineage>
</organism>
<dbReference type="Proteomes" id="UP000058613">
    <property type="component" value="Chromosome"/>
</dbReference>
<keyword evidence="4 7" id="KW-1133">Transmembrane helix</keyword>
<evidence type="ECO:0000313" key="9">
    <source>
        <dbReference type="EMBL" id="ALL02018.1"/>
    </source>
</evidence>
<protein>
    <submittedName>
        <fullName evidence="9">Cation diffusion facilitator family transporter</fullName>
    </submittedName>
    <submittedName>
        <fullName evidence="10">Cobalt transporter</fullName>
    </submittedName>
</protein>
<feature type="transmembrane region" description="Helical" evidence="7">
    <location>
        <begin position="165"/>
        <end position="185"/>
    </location>
</feature>
<evidence type="ECO:0000313" key="12">
    <source>
        <dbReference type="Proteomes" id="UP000196694"/>
    </source>
</evidence>
<dbReference type="SUPFAM" id="SSF160240">
    <property type="entry name" value="Cation efflux protein cytoplasmic domain-like"/>
    <property type="match status" value="1"/>
</dbReference>
<dbReference type="Pfam" id="PF01545">
    <property type="entry name" value="Cation_efflux"/>
    <property type="match status" value="1"/>
</dbReference>
<comment type="subcellular location">
    <subcellularLocation>
        <location evidence="1">Membrane</location>
        <topology evidence="1">Multi-pass membrane protein</topology>
    </subcellularLocation>
</comment>
<dbReference type="Proteomes" id="UP000196694">
    <property type="component" value="Unassembled WGS sequence"/>
</dbReference>
<dbReference type="AlphaFoldDB" id="A0A0P0N5F5"/>
<reference evidence="10 12" key="2">
    <citation type="submission" date="2017-05" db="EMBL/GenBank/DDBJ databases">
        <title>The draft genome of the hyperthermophilic archaeon 'Pyrodictium delaneyi strain Hulk', an iron and nitrate reducer, reveals the capacity for sulfate reduction.</title>
        <authorList>
            <person name="Demey L.M."/>
            <person name="Miller C."/>
            <person name="Manzella M."/>
            <person name="Reguera G."/>
            <person name="Kashefi K."/>
        </authorList>
    </citation>
    <scope>NUCLEOTIDE SEQUENCE [LARGE SCALE GENOMIC DNA]</scope>
    <source>
        <strain evidence="10 12">Hulk</strain>
    </source>
</reference>
<accession>A0A0P0N5F5</accession>
<dbReference type="STRING" id="1273541.Pyrde_1975"/>
<feature type="transmembrane region" description="Helical" evidence="7">
    <location>
        <begin position="83"/>
        <end position="107"/>
    </location>
</feature>
<dbReference type="InterPro" id="IPR027469">
    <property type="entry name" value="Cation_efflux_TMD_sf"/>
</dbReference>
<reference evidence="9 11" key="1">
    <citation type="submission" date="2015-10" db="EMBL/GenBank/DDBJ databases">
        <title>Complete genome sequence of hyperthermophilic archaeon Pyrodictium delaneyi Su06.</title>
        <authorList>
            <person name="Jung J.-H."/>
            <person name="Lin J."/>
            <person name="Holden J.F."/>
            <person name="Park C.-S."/>
        </authorList>
    </citation>
    <scope>NUCLEOTIDE SEQUENCE [LARGE SCALE GENOMIC DNA]</scope>
    <source>
        <strain evidence="9 11">Su06</strain>
    </source>
</reference>
<name>A0A0P0N5F5_9CREN</name>
<dbReference type="GO" id="GO:0008324">
    <property type="term" value="F:monoatomic cation transmembrane transporter activity"/>
    <property type="evidence" value="ECO:0007669"/>
    <property type="project" value="InterPro"/>
</dbReference>
<dbReference type="PANTHER" id="PTHR43840">
    <property type="entry name" value="MITOCHONDRIAL METAL TRANSPORTER 1-RELATED"/>
    <property type="match status" value="1"/>
</dbReference>
<keyword evidence="3 7" id="KW-0812">Transmembrane</keyword>
<dbReference type="InterPro" id="IPR050291">
    <property type="entry name" value="CDF_Transporter"/>
</dbReference>
<feature type="transmembrane region" description="Helical" evidence="7">
    <location>
        <begin position="51"/>
        <end position="71"/>
    </location>
</feature>
<dbReference type="GO" id="GO:0016020">
    <property type="term" value="C:membrane"/>
    <property type="evidence" value="ECO:0007669"/>
    <property type="project" value="UniProtKB-SubCell"/>
</dbReference>
<feature type="domain" description="Cation efflux protein transmembrane" evidence="8">
    <location>
        <begin position="22"/>
        <end position="213"/>
    </location>
</feature>
<evidence type="ECO:0000256" key="7">
    <source>
        <dbReference type="SAM" id="Phobius"/>
    </source>
</evidence>
<feature type="transmembrane region" description="Helical" evidence="7">
    <location>
        <begin position="119"/>
        <end position="136"/>
    </location>
</feature>
<feature type="transmembrane region" description="Helical" evidence="7">
    <location>
        <begin position="20"/>
        <end position="39"/>
    </location>
</feature>
<dbReference type="InterPro" id="IPR036837">
    <property type="entry name" value="Cation_efflux_CTD_sf"/>
</dbReference>